<protein>
    <submittedName>
        <fullName evidence="3">CPBP family intramembrane metalloprotease</fullName>
    </submittedName>
</protein>
<feature type="transmembrane region" description="Helical" evidence="1">
    <location>
        <begin position="161"/>
        <end position="181"/>
    </location>
</feature>
<reference evidence="3 4" key="1">
    <citation type="submission" date="2020-10" db="EMBL/GenBank/DDBJ databases">
        <authorList>
            <person name="Castelo-Branco R."/>
            <person name="Eusebio N."/>
            <person name="Adriana R."/>
            <person name="Vieira A."/>
            <person name="Brugerolle De Fraissinette N."/>
            <person name="Rezende De Castro R."/>
            <person name="Schneider M.P."/>
            <person name="Vasconcelos V."/>
            <person name="Leao P.N."/>
        </authorList>
    </citation>
    <scope>NUCLEOTIDE SEQUENCE [LARGE SCALE GENOMIC DNA]</scope>
    <source>
        <strain evidence="3 4">LEGE 00031</strain>
    </source>
</reference>
<feature type="transmembrane region" description="Helical" evidence="1">
    <location>
        <begin position="252"/>
        <end position="275"/>
    </location>
</feature>
<feature type="transmembrane region" description="Helical" evidence="1">
    <location>
        <begin position="90"/>
        <end position="110"/>
    </location>
</feature>
<feature type="transmembrane region" description="Helical" evidence="1">
    <location>
        <begin position="130"/>
        <end position="149"/>
    </location>
</feature>
<gene>
    <name evidence="3" type="ORF">IQ217_10230</name>
</gene>
<evidence type="ECO:0000313" key="3">
    <source>
        <dbReference type="EMBL" id="MBE9254210.1"/>
    </source>
</evidence>
<feature type="transmembrane region" description="Helical" evidence="1">
    <location>
        <begin position="53"/>
        <end position="70"/>
    </location>
</feature>
<keyword evidence="1" id="KW-0472">Membrane</keyword>
<dbReference type="EMBL" id="JADEVV010000025">
    <property type="protein sequence ID" value="MBE9254210.1"/>
    <property type="molecule type" value="Genomic_DNA"/>
</dbReference>
<proteinExistence type="predicted"/>
<keyword evidence="3" id="KW-0645">Protease</keyword>
<comment type="caution">
    <text evidence="3">The sequence shown here is derived from an EMBL/GenBank/DDBJ whole genome shotgun (WGS) entry which is preliminary data.</text>
</comment>
<keyword evidence="1" id="KW-1133">Transmembrane helix</keyword>
<evidence type="ECO:0000256" key="1">
    <source>
        <dbReference type="SAM" id="Phobius"/>
    </source>
</evidence>
<organism evidence="3 4">
    <name type="scientific">Synechocystis salina LEGE 00031</name>
    <dbReference type="NCBI Taxonomy" id="1828736"/>
    <lineage>
        <taxon>Bacteria</taxon>
        <taxon>Bacillati</taxon>
        <taxon>Cyanobacteriota</taxon>
        <taxon>Cyanophyceae</taxon>
        <taxon>Synechococcales</taxon>
        <taxon>Merismopediaceae</taxon>
        <taxon>Synechocystis</taxon>
    </lineage>
</organism>
<evidence type="ECO:0000313" key="4">
    <source>
        <dbReference type="Proteomes" id="UP000658720"/>
    </source>
</evidence>
<keyword evidence="1" id="KW-0812">Transmembrane</keyword>
<evidence type="ECO:0000259" key="2">
    <source>
        <dbReference type="Pfam" id="PF02517"/>
    </source>
</evidence>
<dbReference type="Pfam" id="PF02517">
    <property type="entry name" value="Rce1-like"/>
    <property type="match status" value="1"/>
</dbReference>
<dbReference type="InterPro" id="IPR003675">
    <property type="entry name" value="Rce1/LyrA-like_dom"/>
</dbReference>
<feature type="transmembrane region" description="Helical" evidence="1">
    <location>
        <begin position="221"/>
        <end position="245"/>
    </location>
</feature>
<feature type="transmembrane region" description="Helical" evidence="1">
    <location>
        <begin position="193"/>
        <end position="215"/>
    </location>
</feature>
<accession>A0ABR9VS82</accession>
<dbReference type="PANTHER" id="PTHR43592">
    <property type="entry name" value="CAAX AMINO TERMINAL PROTEASE"/>
    <property type="match status" value="1"/>
</dbReference>
<feature type="transmembrane region" description="Helical" evidence="1">
    <location>
        <begin position="20"/>
        <end position="41"/>
    </location>
</feature>
<keyword evidence="3" id="KW-0482">Metalloprotease</keyword>
<dbReference type="GO" id="GO:0008237">
    <property type="term" value="F:metallopeptidase activity"/>
    <property type="evidence" value="ECO:0007669"/>
    <property type="project" value="UniProtKB-KW"/>
</dbReference>
<name>A0ABR9VS82_9SYNC</name>
<sequence length="277" mass="30310">MENLMKFWQPWPGSLKITVFLAGWLVLWYPIALVVGRKLAWQPWQAVTPEQKLPLVLSLYLVSPLPIWAVSQLDGQSLQDYGLSFTPDQLLSLAIAVGVAVSGLGLTLAVQGKIGLLQWHGEKLWNLVKLSPLFMLLALAIALVEELIFRGIFQNQLQQDLPVWVAAMVISAIFAVLHLLWERRLTAYQLPGLWLLGMVLVWARLVDGGNLALAWGLHGGWVFALASCDATGLITYPSPVGNLWVGKANQPLAGLAGIGCLLLTALAIGLFPHIFSL</sequence>
<feature type="domain" description="CAAX prenyl protease 2/Lysostaphin resistance protein A-like" evidence="2">
    <location>
        <begin position="132"/>
        <end position="223"/>
    </location>
</feature>
<dbReference type="PANTHER" id="PTHR43592:SF27">
    <property type="entry name" value="SLL0360 PROTEIN"/>
    <property type="match status" value="1"/>
</dbReference>
<dbReference type="Proteomes" id="UP000658720">
    <property type="component" value="Unassembled WGS sequence"/>
</dbReference>
<keyword evidence="3" id="KW-0378">Hydrolase</keyword>
<keyword evidence="4" id="KW-1185">Reference proteome</keyword>